<name>A0AAF0AVD7_9SCHI</name>
<dbReference type="EMBL" id="CP115612">
    <property type="protein sequence ID" value="WBW73456.1"/>
    <property type="molecule type" value="Genomic_DNA"/>
</dbReference>
<dbReference type="RefSeq" id="XP_056037699.1">
    <property type="nucleotide sequence ID" value="XM_056182477.1"/>
</dbReference>
<gene>
    <name evidence="1" type="ORF">SOMG_03688</name>
</gene>
<dbReference type="KEGG" id="som:SOMG_03688"/>
<evidence type="ECO:0000313" key="2">
    <source>
        <dbReference type="Proteomes" id="UP001212411"/>
    </source>
</evidence>
<evidence type="ECO:0000313" key="1">
    <source>
        <dbReference type="EMBL" id="WBW73456.1"/>
    </source>
</evidence>
<protein>
    <submittedName>
        <fullName evidence="1">Uncharacterized protein</fullName>
    </submittedName>
</protein>
<accession>A0AAF0AVD7</accession>
<dbReference type="GeneID" id="80877166"/>
<dbReference type="AlphaFoldDB" id="A0AAF0AVD7"/>
<sequence>MNSYHINIIVKRTKARSKYRKQTRNLAFPQFSSLLFLNHCSIKLPLHREPPLETVRHPEEKKKLCKLLVFYGSKKKSAKVSRRIPKTQFQYLPRRTILKMEEKLFVETIKARALTVMIFCLISGQVLTNLF</sequence>
<proteinExistence type="predicted"/>
<organism evidence="1 2">
    <name type="scientific">Schizosaccharomyces osmophilus</name>
    <dbReference type="NCBI Taxonomy" id="2545709"/>
    <lineage>
        <taxon>Eukaryota</taxon>
        <taxon>Fungi</taxon>
        <taxon>Dikarya</taxon>
        <taxon>Ascomycota</taxon>
        <taxon>Taphrinomycotina</taxon>
        <taxon>Schizosaccharomycetes</taxon>
        <taxon>Schizosaccharomycetales</taxon>
        <taxon>Schizosaccharomycetaceae</taxon>
        <taxon>Schizosaccharomyces</taxon>
    </lineage>
</organism>
<dbReference type="Proteomes" id="UP001212411">
    <property type="component" value="Chromosome 2"/>
</dbReference>
<keyword evidence="2" id="KW-1185">Reference proteome</keyword>
<reference evidence="1 2" key="1">
    <citation type="journal article" date="2023" name="G3 (Bethesda)">
        <title>A high-quality reference genome for the fission yeast Schizosaccharomyces osmophilus.</title>
        <authorList>
            <person name="Jia G.S."/>
            <person name="Zhang W.C."/>
            <person name="Liang Y."/>
            <person name="Liu X.H."/>
            <person name="Rhind N."/>
            <person name="Pidoux A."/>
            <person name="Brysch-Herzberg M."/>
            <person name="Du L.L."/>
        </authorList>
    </citation>
    <scope>NUCLEOTIDE SEQUENCE [LARGE SCALE GENOMIC DNA]</scope>
    <source>
        <strain evidence="1 2">CBS 15793</strain>
    </source>
</reference>